<evidence type="ECO:0000256" key="1">
    <source>
        <dbReference type="PROSITE-ProRule" id="PRU00339"/>
    </source>
</evidence>
<evidence type="ECO:0008006" key="4">
    <source>
        <dbReference type="Google" id="ProtNLM"/>
    </source>
</evidence>
<dbReference type="EMBL" id="JADILX010000120">
    <property type="protein sequence ID" value="MBO8486324.1"/>
    <property type="molecule type" value="Genomic_DNA"/>
</dbReference>
<dbReference type="SUPFAM" id="SSF48452">
    <property type="entry name" value="TPR-like"/>
    <property type="match status" value="1"/>
</dbReference>
<evidence type="ECO:0000313" key="3">
    <source>
        <dbReference type="Proteomes" id="UP000823750"/>
    </source>
</evidence>
<comment type="caution">
    <text evidence="2">The sequence shown here is derived from an EMBL/GenBank/DDBJ whole genome shotgun (WGS) entry which is preliminary data.</text>
</comment>
<reference evidence="2" key="2">
    <citation type="journal article" date="2021" name="PeerJ">
        <title>Extensive microbial diversity within the chicken gut microbiome revealed by metagenomics and culture.</title>
        <authorList>
            <person name="Gilroy R."/>
            <person name="Ravi A."/>
            <person name="Getino M."/>
            <person name="Pursley I."/>
            <person name="Horton D.L."/>
            <person name="Alikhan N.F."/>
            <person name="Baker D."/>
            <person name="Gharbi K."/>
            <person name="Hall N."/>
            <person name="Watson M."/>
            <person name="Adriaenssens E.M."/>
            <person name="Foster-Nyarko E."/>
            <person name="Jarju S."/>
            <person name="Secka A."/>
            <person name="Antonio M."/>
            <person name="Oren A."/>
            <person name="Chaudhuri R.R."/>
            <person name="La Ragione R."/>
            <person name="Hildebrand F."/>
            <person name="Pallen M.J."/>
        </authorList>
    </citation>
    <scope>NUCLEOTIDE SEQUENCE</scope>
    <source>
        <strain evidence="2">B2-16538</strain>
    </source>
</reference>
<name>A0A9D9J4S6_9BACT</name>
<organism evidence="2 3">
    <name type="scientific">Candidatus Cryptobacteroides excrementavium</name>
    <dbReference type="NCBI Taxonomy" id="2840759"/>
    <lineage>
        <taxon>Bacteria</taxon>
        <taxon>Pseudomonadati</taxon>
        <taxon>Bacteroidota</taxon>
        <taxon>Bacteroidia</taxon>
        <taxon>Bacteroidales</taxon>
        <taxon>Candidatus Cryptobacteroides</taxon>
    </lineage>
</organism>
<dbReference type="Proteomes" id="UP000823750">
    <property type="component" value="Unassembled WGS sequence"/>
</dbReference>
<accession>A0A9D9J4S6</accession>
<evidence type="ECO:0000313" key="2">
    <source>
        <dbReference type="EMBL" id="MBO8486324.1"/>
    </source>
</evidence>
<sequence>MNRKLSGIAGDGIMPGISIPYDGPENMDYGLDDAGDDVEGAADSMSSDDGSPVIMNAIRDTETGEMVATDVIRASKVTARFRNVAERAGKITVEFDIEVPAAVMDSRWKLKFTPEMDVMGDVSCLEPLYITGSRYRERQLRGYERYRAFIASIITDSADFIRIGQLEKFLMRYYPQTYSMKNDTSFISDPVAENIFGVSQKEALEHYTRHGMIARNDARGRNAGMMFRKYVRDPLPDGGFRLDTVLVSPEGGLTYRYVQSMSGFPGLRKIIVSLDGEILEDGRSLMSLPSPEPLVFYVSSLSSLADNTPKYKTRVLYRTVYDNTRAFIDFRQGSAEVDTLISGNASEIRRIRACIKDMSSSPDFVLDSMMVSASCSPEGQWDYNAKLAAERSGSVLEYFRQDFPDSLRSRLRSSSVPENWQQFIALVSADTVIAGRSRDRILSLSSGRDKDSVETAYQMMPEYRYLREKVYPRLRSVKFEFWLHRTDMEKDTVHTSELDTAYMRGVEAIRNLDYRDAMAILQPYEDYNSALACLSAGYEETALSILSRMKHHTAASFYLAAVALSRLGETDKAMDFYRESVALDPAMRHRANLDPEISGIARRYEHELPLL</sequence>
<keyword evidence="1" id="KW-0802">TPR repeat</keyword>
<proteinExistence type="predicted"/>
<feature type="repeat" description="TPR" evidence="1">
    <location>
        <begin position="554"/>
        <end position="587"/>
    </location>
</feature>
<dbReference type="AlphaFoldDB" id="A0A9D9J4S6"/>
<dbReference type="InterPro" id="IPR011990">
    <property type="entry name" value="TPR-like_helical_dom_sf"/>
</dbReference>
<protein>
    <recommendedName>
        <fullName evidence="4">Tetratricopeptide repeat protein</fullName>
    </recommendedName>
</protein>
<reference evidence="2" key="1">
    <citation type="submission" date="2020-10" db="EMBL/GenBank/DDBJ databases">
        <authorList>
            <person name="Gilroy R."/>
        </authorList>
    </citation>
    <scope>NUCLEOTIDE SEQUENCE</scope>
    <source>
        <strain evidence="2">B2-16538</strain>
    </source>
</reference>
<dbReference type="PROSITE" id="PS50005">
    <property type="entry name" value="TPR"/>
    <property type="match status" value="1"/>
</dbReference>
<gene>
    <name evidence="2" type="ORF">IAB78_07870</name>
</gene>
<dbReference type="InterPro" id="IPR019734">
    <property type="entry name" value="TPR_rpt"/>
</dbReference>